<proteinExistence type="predicted"/>
<dbReference type="InterPro" id="IPR006994">
    <property type="entry name" value="TCF25/Rqc1"/>
</dbReference>
<evidence type="ECO:0000256" key="1">
    <source>
        <dbReference type="SAM" id="MobiDB-lite"/>
    </source>
</evidence>
<feature type="compositionally biased region" description="Acidic residues" evidence="1">
    <location>
        <begin position="725"/>
        <end position="735"/>
    </location>
</feature>
<feature type="region of interest" description="Disordered" evidence="1">
    <location>
        <begin position="717"/>
        <end position="747"/>
    </location>
</feature>
<reference evidence="2" key="1">
    <citation type="submission" date="2020-03" db="EMBL/GenBank/DDBJ databases">
        <title>A mixture of massive structural variations and highly conserved coding sequences in Ustilaginoidea virens genome.</title>
        <authorList>
            <person name="Zhang K."/>
            <person name="Zhao Z."/>
            <person name="Zhang Z."/>
            <person name="Li Y."/>
            <person name="Hsiang T."/>
            <person name="Sun W."/>
        </authorList>
    </citation>
    <scope>NUCLEOTIDE SEQUENCE</scope>
    <source>
        <strain evidence="2">UV-8b</strain>
    </source>
</reference>
<dbReference type="PANTHER" id="PTHR22684:SF0">
    <property type="entry name" value="RIBOSOME QUALITY CONTROL COMPLEX SUBUNIT TCF25"/>
    <property type="match status" value="1"/>
</dbReference>
<feature type="compositionally biased region" description="Basic residues" evidence="1">
    <location>
        <begin position="108"/>
        <end position="125"/>
    </location>
</feature>
<name>A0A8E5HJJ4_USTVR</name>
<dbReference type="Gene3D" id="1.25.40.10">
    <property type="entry name" value="Tetratricopeptide repeat domain"/>
    <property type="match status" value="1"/>
</dbReference>
<feature type="compositionally biased region" description="Acidic residues" evidence="1">
    <location>
        <begin position="24"/>
        <end position="35"/>
    </location>
</feature>
<feature type="compositionally biased region" description="Acidic residues" evidence="1">
    <location>
        <begin position="54"/>
        <end position="79"/>
    </location>
</feature>
<feature type="compositionally biased region" description="Acidic residues" evidence="1">
    <location>
        <begin position="137"/>
        <end position="146"/>
    </location>
</feature>
<dbReference type="EMBL" id="CP072753">
    <property type="protein sequence ID" value="QUC16463.1"/>
    <property type="molecule type" value="Genomic_DNA"/>
</dbReference>
<dbReference type="RefSeq" id="XP_042994136.1">
    <property type="nucleotide sequence ID" value="XM_043138202.1"/>
</dbReference>
<organism evidence="2 3">
    <name type="scientific">Ustilaginoidea virens</name>
    <name type="common">Rice false smut fungus</name>
    <name type="synonym">Villosiclava virens</name>
    <dbReference type="NCBI Taxonomy" id="1159556"/>
    <lineage>
        <taxon>Eukaryota</taxon>
        <taxon>Fungi</taxon>
        <taxon>Dikarya</taxon>
        <taxon>Ascomycota</taxon>
        <taxon>Pezizomycotina</taxon>
        <taxon>Sordariomycetes</taxon>
        <taxon>Hypocreomycetidae</taxon>
        <taxon>Hypocreales</taxon>
        <taxon>Clavicipitaceae</taxon>
        <taxon>Ustilaginoidea</taxon>
    </lineage>
</organism>
<gene>
    <name evidence="2" type="ORF">UV8b_00704</name>
</gene>
<dbReference type="KEGG" id="uvi:66061482"/>
<dbReference type="GO" id="GO:0072344">
    <property type="term" value="P:rescue of stalled ribosome"/>
    <property type="evidence" value="ECO:0007669"/>
    <property type="project" value="TreeGrafter"/>
</dbReference>
<dbReference type="PANTHER" id="PTHR22684">
    <property type="entry name" value="NULP1-RELATED"/>
    <property type="match status" value="1"/>
</dbReference>
<protein>
    <recommendedName>
        <fullName evidence="4">Transcription factor 25</fullName>
    </recommendedName>
</protein>
<evidence type="ECO:0000313" key="2">
    <source>
        <dbReference type="EMBL" id="QUC16463.1"/>
    </source>
</evidence>
<evidence type="ECO:0000313" key="3">
    <source>
        <dbReference type="Proteomes" id="UP000027002"/>
    </source>
</evidence>
<dbReference type="OrthoDB" id="205993at2759"/>
<dbReference type="GO" id="GO:1990112">
    <property type="term" value="C:RQC complex"/>
    <property type="evidence" value="ECO:0007669"/>
    <property type="project" value="TreeGrafter"/>
</dbReference>
<accession>A0A8E5HJJ4</accession>
<evidence type="ECO:0008006" key="4">
    <source>
        <dbReference type="Google" id="ProtNLM"/>
    </source>
</evidence>
<dbReference type="GO" id="GO:1990116">
    <property type="term" value="P:ribosome-associated ubiquitin-dependent protein catabolic process"/>
    <property type="evidence" value="ECO:0007669"/>
    <property type="project" value="TreeGrafter"/>
</dbReference>
<dbReference type="InterPro" id="IPR011990">
    <property type="entry name" value="TPR-like_helical_dom_sf"/>
</dbReference>
<keyword evidence="3" id="KW-1185">Reference proteome</keyword>
<sequence length="747" mass="83248">MSSRQLRRLQQQKETEKSQQEGGPDSDETGGDADEPGQTSIKSRPNLFAALGAGDDDGDDGDDGNDDDDNDDDGDDDGGDVGKDVEARLTESQSLDSPARATSSAQKSKQKKKKKKKKAKTKTKTKTNETKPPAIDQDQDQDEDEIDKAIKELRPDSTAASGNSAPDVQGCGNTLGPRKRLNQLLSINPHHLRAINEMRHLFGREIIESANAEEQQEATNRRRQRTPQHVDLETFLREPPGAKKLPEVSLRRNVFIQGREHWPRQSAGGLTLKEMGKSDHGLAIEYAYVHEKEYDIIQAFFFASVQLGDPMRMVHLLKERPYHVSTLLQVSSVAKQDQNMSLAAELCERALFTFGRVTTSAFRRDIEQGRARLDFRRPENRQFWLAGHHYLRSLIRKGTYRTALEWAKLLFALDPGDPYAMRHYIHFLALRAYESKWLVDFLQQLESLGSFPDMVYLRQSLVLAKLQTGEVESARELLKHGVQTVPWLYCALFQELNLDAPPSIWGISPACDTRTFWTKLYLHQAKDLWNNAQATKLLQDVTATLDRVDVSRLAQEDGAVDLGSVRLAYLEGHTSLLAAAPRHLLDGQPNYEFDPLPPAEEDNIFTGQGTRLPWRGRGEQAQGLAIDDELMARMQNRLVRLGARAGAAAAAAPQGDAGFLGMNHLGADNDDDDDEEAVLALRAADDEELQRDIEAHLGRDAGQGIVATVLQMLGFGRQTARSGEDETLPEGEEDVPPGAWPEDGRTE</sequence>
<dbReference type="Pfam" id="PF04910">
    <property type="entry name" value="Tcf25"/>
    <property type="match status" value="1"/>
</dbReference>
<feature type="region of interest" description="Disordered" evidence="1">
    <location>
        <begin position="1"/>
        <end position="175"/>
    </location>
</feature>
<dbReference type="GeneID" id="66061482"/>
<dbReference type="Proteomes" id="UP000027002">
    <property type="component" value="Chromosome 1"/>
</dbReference>
<feature type="compositionally biased region" description="Basic and acidic residues" evidence="1">
    <location>
        <begin position="80"/>
        <end position="89"/>
    </location>
</feature>
<dbReference type="AlphaFoldDB" id="A0A8E5HJJ4"/>